<gene>
    <name evidence="1" type="ORF">Pcinc_038643</name>
</gene>
<evidence type="ECO:0000313" key="2">
    <source>
        <dbReference type="Proteomes" id="UP001286313"/>
    </source>
</evidence>
<keyword evidence="2" id="KW-1185">Reference proteome</keyword>
<sequence>MRAETVLGTRGRRGWYSQRGWVHWSPSGCVIGLGGECRRLPLEFSSLTVPTQTSRIEKVVAASTRRPVWDTSTYSTY</sequence>
<evidence type="ECO:0000313" key="1">
    <source>
        <dbReference type="EMBL" id="KAK3854922.1"/>
    </source>
</evidence>
<organism evidence="1 2">
    <name type="scientific">Petrolisthes cinctipes</name>
    <name type="common">Flat porcelain crab</name>
    <dbReference type="NCBI Taxonomy" id="88211"/>
    <lineage>
        <taxon>Eukaryota</taxon>
        <taxon>Metazoa</taxon>
        <taxon>Ecdysozoa</taxon>
        <taxon>Arthropoda</taxon>
        <taxon>Crustacea</taxon>
        <taxon>Multicrustacea</taxon>
        <taxon>Malacostraca</taxon>
        <taxon>Eumalacostraca</taxon>
        <taxon>Eucarida</taxon>
        <taxon>Decapoda</taxon>
        <taxon>Pleocyemata</taxon>
        <taxon>Anomura</taxon>
        <taxon>Galatheoidea</taxon>
        <taxon>Porcellanidae</taxon>
        <taxon>Petrolisthes</taxon>
    </lineage>
</organism>
<protein>
    <submittedName>
        <fullName evidence="1">Uncharacterized protein</fullName>
    </submittedName>
</protein>
<name>A0AAE1EJU4_PETCI</name>
<comment type="caution">
    <text evidence="1">The sequence shown here is derived from an EMBL/GenBank/DDBJ whole genome shotgun (WGS) entry which is preliminary data.</text>
</comment>
<proteinExistence type="predicted"/>
<accession>A0AAE1EJU4</accession>
<reference evidence="1" key="1">
    <citation type="submission" date="2023-10" db="EMBL/GenBank/DDBJ databases">
        <title>Genome assemblies of two species of porcelain crab, Petrolisthes cinctipes and Petrolisthes manimaculis (Anomura: Porcellanidae).</title>
        <authorList>
            <person name="Angst P."/>
        </authorList>
    </citation>
    <scope>NUCLEOTIDE SEQUENCE</scope>
    <source>
        <strain evidence="1">PB745_01</strain>
        <tissue evidence="1">Gill</tissue>
    </source>
</reference>
<dbReference type="AlphaFoldDB" id="A0AAE1EJU4"/>
<dbReference type="Proteomes" id="UP001286313">
    <property type="component" value="Unassembled WGS sequence"/>
</dbReference>
<dbReference type="EMBL" id="JAWQEG010006415">
    <property type="protein sequence ID" value="KAK3854922.1"/>
    <property type="molecule type" value="Genomic_DNA"/>
</dbReference>